<gene>
    <name evidence="1" type="ORF">GCM10007304_14150</name>
</gene>
<dbReference type="Proteomes" id="UP000654257">
    <property type="component" value="Unassembled WGS sequence"/>
</dbReference>
<dbReference type="InterPro" id="IPR032584">
    <property type="entry name" value="DUF4913"/>
</dbReference>
<name>A0A917FSC6_9NOCA</name>
<comment type="caution">
    <text evidence="1">The sequence shown here is derived from an EMBL/GenBank/DDBJ whole genome shotgun (WGS) entry which is preliminary data.</text>
</comment>
<dbReference type="AlphaFoldDB" id="A0A917FSC6"/>
<dbReference type="RefSeq" id="WP_188544108.1">
    <property type="nucleotide sequence ID" value="NZ_BMCU01000002.1"/>
</dbReference>
<evidence type="ECO:0008006" key="3">
    <source>
        <dbReference type="Google" id="ProtNLM"/>
    </source>
</evidence>
<accession>A0A917FSC6</accession>
<keyword evidence="2" id="KW-1185">Reference proteome</keyword>
<protein>
    <recommendedName>
        <fullName evidence="3">DUF4913 domain-containing protein</fullName>
    </recommendedName>
</protein>
<dbReference type="EMBL" id="BMCU01000002">
    <property type="protein sequence ID" value="GGG01337.1"/>
    <property type="molecule type" value="Genomic_DNA"/>
</dbReference>
<evidence type="ECO:0000313" key="2">
    <source>
        <dbReference type="Proteomes" id="UP000654257"/>
    </source>
</evidence>
<reference evidence="1" key="1">
    <citation type="journal article" date="2014" name="Int. J. Syst. Evol. Microbiol.">
        <title>Complete genome sequence of Corynebacterium casei LMG S-19264T (=DSM 44701T), isolated from a smear-ripened cheese.</title>
        <authorList>
            <consortium name="US DOE Joint Genome Institute (JGI-PGF)"/>
            <person name="Walter F."/>
            <person name="Albersmeier A."/>
            <person name="Kalinowski J."/>
            <person name="Ruckert C."/>
        </authorList>
    </citation>
    <scope>NUCLEOTIDE SEQUENCE</scope>
    <source>
        <strain evidence="1">CCM 7905</strain>
    </source>
</reference>
<sequence length="120" mass="14090">MYDDMNEWFELWFSQTITRRLTSVNGRGLVWCPQWWRHNEVVLRLDSLWRAWEGARMSDDPSAMSGWWIYHADSHLRVLLDSQAGPMFRCSKDEHVKPEALAHQVVCVPPGWTSSGSRSR</sequence>
<evidence type="ECO:0000313" key="1">
    <source>
        <dbReference type="EMBL" id="GGG01337.1"/>
    </source>
</evidence>
<reference evidence="1" key="2">
    <citation type="submission" date="2020-09" db="EMBL/GenBank/DDBJ databases">
        <authorList>
            <person name="Sun Q."/>
            <person name="Sedlacek I."/>
        </authorList>
    </citation>
    <scope>NUCLEOTIDE SEQUENCE</scope>
    <source>
        <strain evidence="1">CCM 7905</strain>
    </source>
</reference>
<organism evidence="1 2">
    <name type="scientific">Rhodococcoides trifolii</name>
    <dbReference type="NCBI Taxonomy" id="908250"/>
    <lineage>
        <taxon>Bacteria</taxon>
        <taxon>Bacillati</taxon>
        <taxon>Actinomycetota</taxon>
        <taxon>Actinomycetes</taxon>
        <taxon>Mycobacteriales</taxon>
        <taxon>Nocardiaceae</taxon>
        <taxon>Rhodococcoides</taxon>
    </lineage>
</organism>
<dbReference type="Pfam" id="PF16259">
    <property type="entry name" value="DUF4913"/>
    <property type="match status" value="1"/>
</dbReference>
<proteinExistence type="predicted"/>